<dbReference type="RefSeq" id="WP_344902095.1">
    <property type="nucleotide sequence ID" value="NZ_BAAAWD010000016.1"/>
</dbReference>
<gene>
    <name evidence="1" type="ORF">GCM10017559_62260</name>
</gene>
<reference evidence="2" key="1">
    <citation type="journal article" date="2019" name="Int. J. Syst. Evol. Microbiol.">
        <title>The Global Catalogue of Microorganisms (GCM) 10K type strain sequencing project: providing services to taxonomists for standard genome sequencing and annotation.</title>
        <authorList>
            <consortium name="The Broad Institute Genomics Platform"/>
            <consortium name="The Broad Institute Genome Sequencing Center for Infectious Disease"/>
            <person name="Wu L."/>
            <person name="Ma J."/>
        </authorList>
    </citation>
    <scope>NUCLEOTIDE SEQUENCE [LARGE SCALE GENOMIC DNA]</scope>
    <source>
        <strain evidence="2">JCM 3106</strain>
    </source>
</reference>
<protein>
    <recommendedName>
        <fullName evidence="3">DNA methylase adenine-specific domain-containing protein</fullName>
    </recommendedName>
</protein>
<name>A0ABP6KZ71_9ACTN</name>
<evidence type="ECO:0000313" key="2">
    <source>
        <dbReference type="Proteomes" id="UP001499930"/>
    </source>
</evidence>
<dbReference type="SUPFAM" id="SSF53335">
    <property type="entry name" value="S-adenosyl-L-methionine-dependent methyltransferases"/>
    <property type="match status" value="1"/>
</dbReference>
<organism evidence="1 2">
    <name type="scientific">Streptosporangium longisporum</name>
    <dbReference type="NCBI Taxonomy" id="46187"/>
    <lineage>
        <taxon>Bacteria</taxon>
        <taxon>Bacillati</taxon>
        <taxon>Actinomycetota</taxon>
        <taxon>Actinomycetes</taxon>
        <taxon>Streptosporangiales</taxon>
        <taxon>Streptosporangiaceae</taxon>
        <taxon>Streptosporangium</taxon>
    </lineage>
</organism>
<evidence type="ECO:0000313" key="1">
    <source>
        <dbReference type="EMBL" id="GAA3027539.1"/>
    </source>
</evidence>
<dbReference type="EMBL" id="BAAAWD010000016">
    <property type="protein sequence ID" value="GAA3027539.1"/>
    <property type="molecule type" value="Genomic_DNA"/>
</dbReference>
<proteinExistence type="predicted"/>
<keyword evidence="2" id="KW-1185">Reference proteome</keyword>
<dbReference type="Gene3D" id="3.40.50.150">
    <property type="entry name" value="Vaccinia Virus protein VP39"/>
    <property type="match status" value="1"/>
</dbReference>
<evidence type="ECO:0008006" key="3">
    <source>
        <dbReference type="Google" id="ProtNLM"/>
    </source>
</evidence>
<accession>A0ABP6KZ71</accession>
<comment type="caution">
    <text evidence="1">The sequence shown here is derived from an EMBL/GenBank/DDBJ whole genome shotgun (WGS) entry which is preliminary data.</text>
</comment>
<dbReference type="InterPro" id="IPR029063">
    <property type="entry name" value="SAM-dependent_MTases_sf"/>
</dbReference>
<dbReference type="Proteomes" id="UP001499930">
    <property type="component" value="Unassembled WGS sequence"/>
</dbReference>
<sequence>MGKRPRDSKAQLDLFALDLQPSQHQLAAPGPAETVHLPGLLAATAQPPVATQPPAVVQPSAAAPSMRVPPVIDGDRKALTSRMSADDIAERVAETWYRQRAGDGISVCMGIMAGLTLLRKTARDGTDVATFILSLDKAELLEFHRRIWGHLWVRHPYLIDCARPIHEWLNEAQDPPGQVVDAIHAVTHTAIRSGLLHLTGQDDPSFRCDVDVLGRVLTQMRSPGARDAMSEYHTSPEVADLLAAIVFTGEYLEPGHWYDDPAAGTGGLFRAAALAMRMRGADPRQCGWSMGDLDPIASACAAVNALVWELGPNVLVWCGDTLAVGDGPARARKRRAEVLEHHEHMMSIASMAAAVKQTQILLGMVEQGAA</sequence>